<evidence type="ECO:0000256" key="1">
    <source>
        <dbReference type="SAM" id="MobiDB-lite"/>
    </source>
</evidence>
<keyword evidence="3" id="KW-1185">Reference proteome</keyword>
<name>A0A699Z3M5_HAELA</name>
<protein>
    <submittedName>
        <fullName evidence="2">Uncharacterized protein</fullName>
    </submittedName>
</protein>
<feature type="compositionally biased region" description="Polar residues" evidence="1">
    <location>
        <begin position="128"/>
        <end position="153"/>
    </location>
</feature>
<dbReference type="EMBL" id="BLLF01000956">
    <property type="protein sequence ID" value="GFH16160.1"/>
    <property type="molecule type" value="Genomic_DNA"/>
</dbReference>
<evidence type="ECO:0000313" key="3">
    <source>
        <dbReference type="Proteomes" id="UP000485058"/>
    </source>
</evidence>
<dbReference type="AlphaFoldDB" id="A0A699Z3M5"/>
<reference evidence="2 3" key="1">
    <citation type="submission" date="2020-02" db="EMBL/GenBank/DDBJ databases">
        <title>Draft genome sequence of Haematococcus lacustris strain NIES-144.</title>
        <authorList>
            <person name="Morimoto D."/>
            <person name="Nakagawa S."/>
            <person name="Yoshida T."/>
            <person name="Sawayama S."/>
        </authorList>
    </citation>
    <scope>NUCLEOTIDE SEQUENCE [LARGE SCALE GENOMIC DNA]</scope>
    <source>
        <strain evidence="2 3">NIES-144</strain>
    </source>
</reference>
<dbReference type="Proteomes" id="UP000485058">
    <property type="component" value="Unassembled WGS sequence"/>
</dbReference>
<organism evidence="2 3">
    <name type="scientific">Haematococcus lacustris</name>
    <name type="common">Green alga</name>
    <name type="synonym">Haematococcus pluvialis</name>
    <dbReference type="NCBI Taxonomy" id="44745"/>
    <lineage>
        <taxon>Eukaryota</taxon>
        <taxon>Viridiplantae</taxon>
        <taxon>Chlorophyta</taxon>
        <taxon>core chlorophytes</taxon>
        <taxon>Chlorophyceae</taxon>
        <taxon>CS clade</taxon>
        <taxon>Chlamydomonadales</taxon>
        <taxon>Haematococcaceae</taxon>
        <taxon>Haematococcus</taxon>
    </lineage>
</organism>
<gene>
    <name evidence="2" type="ORF">HaLaN_12531</name>
</gene>
<sequence length="190" mass="21236">MPRTWRQPRVTQQYSSQRMAKHVMQGLSPIQYDRWWRDRIQKEQGLPELGPPTPINTSMHLNAIGTPAEITHSGTMHHLRGTGALVTRQLQESASPSQDLAAVRAASKDLEARMARKKAQTRGPGSEAGSQHSYPATPSFSQASGSVANSQVQSRLAQLEEDLARERMRRELAQQEMQQLMQLTAGRPVF</sequence>
<accession>A0A699Z3M5</accession>
<proteinExistence type="predicted"/>
<evidence type="ECO:0000313" key="2">
    <source>
        <dbReference type="EMBL" id="GFH16160.1"/>
    </source>
</evidence>
<comment type="caution">
    <text evidence="2">The sequence shown here is derived from an EMBL/GenBank/DDBJ whole genome shotgun (WGS) entry which is preliminary data.</text>
</comment>
<feature type="region of interest" description="Disordered" evidence="1">
    <location>
        <begin position="111"/>
        <end position="153"/>
    </location>
</feature>